<protein>
    <recommendedName>
        <fullName evidence="1">YcgL domain-containing protein Ga0061064_0495</fullName>
    </recommendedName>
</protein>
<dbReference type="Pfam" id="PF05166">
    <property type="entry name" value="YcgL"/>
    <property type="match status" value="1"/>
</dbReference>
<name>A0A0K6GWX4_9GAMM</name>
<keyword evidence="4" id="KW-1185">Reference proteome</keyword>
<dbReference type="InterPro" id="IPR038068">
    <property type="entry name" value="YcgL-like_sf"/>
</dbReference>
<evidence type="ECO:0000313" key="4">
    <source>
        <dbReference type="Proteomes" id="UP000182598"/>
    </source>
</evidence>
<sequence length="93" mass="10838">MLCAIYRSPKRADTYLYLPHPADFTKIPEPLQKSFGQPIHVMTMALKDERKLARMSVAELKQHLEEPGYYLQMPPKQESLLDAHKKQQQESAR</sequence>
<reference evidence="4" key="1">
    <citation type="submission" date="2015-08" db="EMBL/GenBank/DDBJ databases">
        <authorList>
            <person name="Varghese N."/>
        </authorList>
    </citation>
    <scope>NUCLEOTIDE SEQUENCE [LARGE SCALE GENOMIC DNA]</scope>
    <source>
        <strain evidence="4">DSM 27808</strain>
    </source>
</reference>
<feature type="domain" description="YcgL" evidence="2">
    <location>
        <begin position="1"/>
        <end position="85"/>
    </location>
</feature>
<proteinExistence type="inferred from homology"/>
<accession>A0A0K6GWX4</accession>
<dbReference type="Proteomes" id="UP000182598">
    <property type="component" value="Unassembled WGS sequence"/>
</dbReference>
<dbReference type="AlphaFoldDB" id="A0A0K6GWX4"/>
<organism evidence="3 4">
    <name type="scientific">Pseudidiomarina woesei</name>
    <dbReference type="NCBI Taxonomy" id="1381080"/>
    <lineage>
        <taxon>Bacteria</taxon>
        <taxon>Pseudomonadati</taxon>
        <taxon>Pseudomonadota</taxon>
        <taxon>Gammaproteobacteria</taxon>
        <taxon>Alteromonadales</taxon>
        <taxon>Idiomarinaceae</taxon>
        <taxon>Pseudidiomarina</taxon>
    </lineage>
</organism>
<evidence type="ECO:0000256" key="1">
    <source>
        <dbReference type="HAMAP-Rule" id="MF_01866"/>
    </source>
</evidence>
<evidence type="ECO:0000259" key="2">
    <source>
        <dbReference type="PROSITE" id="PS51648"/>
    </source>
</evidence>
<dbReference type="InterPro" id="IPR027354">
    <property type="entry name" value="YcgL_dom"/>
</dbReference>
<dbReference type="OrthoDB" id="7062382at2"/>
<gene>
    <name evidence="3" type="ORF">Ga0061064_0495</name>
</gene>
<dbReference type="RefSeq" id="WP_055438182.1">
    <property type="nucleotide sequence ID" value="NZ_CYHB01000001.1"/>
</dbReference>
<evidence type="ECO:0000313" key="3">
    <source>
        <dbReference type="EMBL" id="CUA83236.1"/>
    </source>
</evidence>
<dbReference type="PANTHER" id="PTHR38109:SF1">
    <property type="entry name" value="PROTEIN YCGL"/>
    <property type="match status" value="1"/>
</dbReference>
<dbReference type="Gene3D" id="3.10.510.20">
    <property type="entry name" value="YcgL domain"/>
    <property type="match status" value="1"/>
</dbReference>
<dbReference type="HAMAP" id="MF_01866">
    <property type="entry name" value="UPF0745"/>
    <property type="match status" value="1"/>
</dbReference>
<dbReference type="PROSITE" id="PS51648">
    <property type="entry name" value="YCGL"/>
    <property type="match status" value="1"/>
</dbReference>
<dbReference type="PANTHER" id="PTHR38109">
    <property type="entry name" value="PROTEIN YCGL"/>
    <property type="match status" value="1"/>
</dbReference>
<dbReference type="EMBL" id="CYHB01000001">
    <property type="protein sequence ID" value="CUA83236.1"/>
    <property type="molecule type" value="Genomic_DNA"/>
</dbReference>
<dbReference type="SUPFAM" id="SSF160191">
    <property type="entry name" value="YcgL-like"/>
    <property type="match status" value="1"/>
</dbReference>